<evidence type="ECO:0000259" key="1">
    <source>
        <dbReference type="Pfam" id="PF20263"/>
    </source>
</evidence>
<reference evidence="2" key="1">
    <citation type="submission" date="2022-08" db="EMBL/GenBank/DDBJ databases">
        <authorList>
            <consortium name="DOE Joint Genome Institute"/>
            <person name="Min B."/>
            <person name="Riley R."/>
            <person name="Sierra-Patev S."/>
            <person name="Naranjo-Ortiz M."/>
            <person name="Looney B."/>
            <person name="Konkel Z."/>
            <person name="Slot J.C."/>
            <person name="Sakamoto Y."/>
            <person name="Steenwyk J.L."/>
            <person name="Rokas A."/>
            <person name="Carro J."/>
            <person name="Camarero S."/>
            <person name="Ferreira P."/>
            <person name="Molpeceres G."/>
            <person name="Ruiz-Duenas F.J."/>
            <person name="Serrano A."/>
            <person name="Henrissat B."/>
            <person name="Drula E."/>
            <person name="Hughes K.W."/>
            <person name="Mata J.L."/>
            <person name="Ishikawa N.K."/>
            <person name="Vargas-Isla R."/>
            <person name="Ushijima S."/>
            <person name="Smith C.A."/>
            <person name="Ahrendt S."/>
            <person name="Andreopoulos W."/>
            <person name="He G."/>
            <person name="Labutti K."/>
            <person name="Lipzen A."/>
            <person name="Ng V."/>
            <person name="Sandor L."/>
            <person name="Barry K."/>
            <person name="Martinez A.T."/>
            <person name="Xiao Y."/>
            <person name="Gibbons J.G."/>
            <person name="Terashima K."/>
            <person name="Hibbett D.S."/>
            <person name="Grigoriev I.V."/>
        </authorList>
    </citation>
    <scope>NUCLEOTIDE SEQUENCE</scope>
    <source>
        <strain evidence="2">TFB10291</strain>
    </source>
</reference>
<dbReference type="AlphaFoldDB" id="A0AA38KE22"/>
<organism evidence="2 3">
    <name type="scientific">Lentinula aff. detonsa</name>
    <dbReference type="NCBI Taxonomy" id="2804958"/>
    <lineage>
        <taxon>Eukaryota</taxon>
        <taxon>Fungi</taxon>
        <taxon>Dikarya</taxon>
        <taxon>Basidiomycota</taxon>
        <taxon>Agaricomycotina</taxon>
        <taxon>Agaricomycetes</taxon>
        <taxon>Agaricomycetidae</taxon>
        <taxon>Agaricales</taxon>
        <taxon>Marasmiineae</taxon>
        <taxon>Omphalotaceae</taxon>
        <taxon>Lentinula</taxon>
    </lineage>
</organism>
<dbReference type="Proteomes" id="UP001163798">
    <property type="component" value="Unassembled WGS sequence"/>
</dbReference>
<evidence type="ECO:0000313" key="3">
    <source>
        <dbReference type="Proteomes" id="UP001163798"/>
    </source>
</evidence>
<gene>
    <name evidence="2" type="ORF">GGU10DRAFT_271206</name>
</gene>
<dbReference type="Pfam" id="PF20263">
    <property type="entry name" value="LYRM2-like"/>
    <property type="match status" value="1"/>
</dbReference>
<sequence>MSLQQSVFSFYRQYLRQVKRLPHTHLRQFFRIKASDDFRALVATPAHKSQLRDSKMKRISKDLRRIKLALTGRQNAFSYILDLAYGRRGKLRWELMEPLLAQANAPSLPDPMIRSVPSSRPPVYSPELSALLINTASRTNKPLELHQLKFPPTLSARADPTSEEARLLGLLSRRLELNTRWRYFAREWKKVYPPLDIAVKGNDGLLSTSVNDVENAGGRMLGSQDQGLLPGVEDIVGPPTAGTPITRRERLLGIQQSTSNSSKQRHPSRWLRRRYQALLGRLPVLILNKGHKKPSYGVHLPLSSIALVGRNAAHRRPALDAPNLAWLEHANVLEKGKPKNRVRFSNRAKTHGANSFAGTKVIVTARSTSISQNSYSWKQNVRNNSYSLIRINIVW</sequence>
<dbReference type="InterPro" id="IPR046896">
    <property type="entry name" value="Cup1-like_N"/>
</dbReference>
<accession>A0AA38KE22</accession>
<comment type="caution">
    <text evidence="2">The sequence shown here is derived from an EMBL/GenBank/DDBJ whole genome shotgun (WGS) entry which is preliminary data.</text>
</comment>
<keyword evidence="3" id="KW-1185">Reference proteome</keyword>
<evidence type="ECO:0000313" key="2">
    <source>
        <dbReference type="EMBL" id="KAJ3784588.1"/>
    </source>
</evidence>
<proteinExistence type="predicted"/>
<feature type="domain" description="LYR motif-containing protein Cup1-like N-terminal" evidence="1">
    <location>
        <begin position="11"/>
        <end position="96"/>
    </location>
</feature>
<dbReference type="EMBL" id="MU793371">
    <property type="protein sequence ID" value="KAJ3784588.1"/>
    <property type="molecule type" value="Genomic_DNA"/>
</dbReference>
<name>A0AA38KE22_9AGAR</name>
<protein>
    <recommendedName>
        <fullName evidence="1">LYR motif-containing protein Cup1-like N-terminal domain-containing protein</fullName>
    </recommendedName>
</protein>